<gene>
    <name evidence="1" type="ORF">EB1_11070</name>
</gene>
<comment type="caution">
    <text evidence="1">The sequence shown here is derived from an EMBL/GenBank/DDBJ whole genome shotgun (WGS) entry which is preliminary data.</text>
</comment>
<proteinExistence type="predicted"/>
<keyword evidence="2" id="KW-1185">Reference proteome</keyword>
<organism evidence="1 2">
    <name type="scientific">Empedobacter brevis NBRC 14943 = ATCC 43319</name>
    <dbReference type="NCBI Taxonomy" id="1218108"/>
    <lineage>
        <taxon>Bacteria</taxon>
        <taxon>Pseudomonadati</taxon>
        <taxon>Bacteroidota</taxon>
        <taxon>Flavobacteriia</taxon>
        <taxon>Flavobacteriales</taxon>
        <taxon>Weeksellaceae</taxon>
        <taxon>Empedobacter</taxon>
    </lineage>
</organism>
<dbReference type="AlphaFoldDB" id="A0A511NFC5"/>
<evidence type="ECO:0000313" key="2">
    <source>
        <dbReference type="Proteomes" id="UP000321245"/>
    </source>
</evidence>
<reference evidence="1 2" key="1">
    <citation type="submission" date="2019-07" db="EMBL/GenBank/DDBJ databases">
        <title>Whole genome shotgun sequence of Empedobacter brevis NBRC 14943.</title>
        <authorList>
            <person name="Hosoyama A."/>
            <person name="Uohara A."/>
            <person name="Ohji S."/>
            <person name="Ichikawa N."/>
        </authorList>
    </citation>
    <scope>NUCLEOTIDE SEQUENCE [LARGE SCALE GENOMIC DNA]</scope>
    <source>
        <strain evidence="1 2">NBRC 14943</strain>
    </source>
</reference>
<dbReference type="STRING" id="1218108.GCA_000382425_01806"/>
<evidence type="ECO:0000313" key="1">
    <source>
        <dbReference type="EMBL" id="GEM51317.1"/>
    </source>
</evidence>
<dbReference type="Proteomes" id="UP000321245">
    <property type="component" value="Unassembled WGS sequence"/>
</dbReference>
<protein>
    <submittedName>
        <fullName evidence="1">Uncharacterized protein</fullName>
    </submittedName>
</protein>
<dbReference type="EMBL" id="BJXC01000005">
    <property type="protein sequence ID" value="GEM51317.1"/>
    <property type="molecule type" value="Genomic_DNA"/>
</dbReference>
<sequence>MPMIDYVLNYDKIAYEQCENREKPEVLCNGFCYLKKEVKKTEKNQTENHFVKNSVKLLEAIIPHKEALPPKKYAVEQNQSTIDYYLDINSEYIIRLVFHPPIV</sequence>
<accession>A0A511NFC5</accession>
<name>A0A511NFC5_9FLAO</name>